<dbReference type="PANTHER" id="PTHR24423">
    <property type="entry name" value="TWO-COMPONENT SENSOR HISTIDINE KINASE"/>
    <property type="match status" value="1"/>
</dbReference>
<dbReference type="Gene3D" id="3.30.450.40">
    <property type="match status" value="1"/>
</dbReference>
<keyword evidence="6" id="KW-0472">Membrane</keyword>
<dbReference type="Pfam" id="PF25487">
    <property type="entry name" value="ETR1_N"/>
    <property type="match status" value="1"/>
</dbReference>
<feature type="region of interest" description="Disordered" evidence="5">
    <location>
        <begin position="313"/>
        <end position="333"/>
    </location>
</feature>
<dbReference type="Gene3D" id="1.10.287.130">
    <property type="match status" value="1"/>
</dbReference>
<accession>A0A137P1Q5</accession>
<reference evidence="8 9" key="1">
    <citation type="journal article" date="2015" name="Genome Biol. Evol.">
        <title>Phylogenomic analyses indicate that early fungi evolved digesting cell walls of algal ancestors of land plants.</title>
        <authorList>
            <person name="Chang Y."/>
            <person name="Wang S."/>
            <person name="Sekimoto S."/>
            <person name="Aerts A.L."/>
            <person name="Choi C."/>
            <person name="Clum A."/>
            <person name="LaButti K.M."/>
            <person name="Lindquist E.A."/>
            <person name="Yee Ngan C."/>
            <person name="Ohm R.A."/>
            <person name="Salamov A.A."/>
            <person name="Grigoriev I.V."/>
            <person name="Spatafora J.W."/>
            <person name="Berbee M.L."/>
        </authorList>
    </citation>
    <scope>NUCLEOTIDE SEQUENCE [LARGE SCALE GENOMIC DNA]</scope>
    <source>
        <strain evidence="8 9">NRRL 28638</strain>
    </source>
</reference>
<keyword evidence="2" id="KW-0479">Metal-binding</keyword>
<keyword evidence="1" id="KW-0808">Transferase</keyword>
<evidence type="ECO:0000256" key="6">
    <source>
        <dbReference type="SAM" id="Phobius"/>
    </source>
</evidence>
<dbReference type="InterPro" id="IPR029016">
    <property type="entry name" value="GAF-like_dom_sf"/>
</dbReference>
<dbReference type="SUPFAM" id="SSF55781">
    <property type="entry name" value="GAF domain-like"/>
    <property type="match status" value="1"/>
</dbReference>
<dbReference type="GO" id="GO:0005524">
    <property type="term" value="F:ATP binding"/>
    <property type="evidence" value="ECO:0007669"/>
    <property type="project" value="UniProtKB-KW"/>
</dbReference>
<feature type="transmembrane region" description="Helical" evidence="6">
    <location>
        <begin position="12"/>
        <end position="38"/>
    </location>
</feature>
<dbReference type="GO" id="GO:0000155">
    <property type="term" value="F:phosphorelay sensor kinase activity"/>
    <property type="evidence" value="ECO:0007669"/>
    <property type="project" value="InterPro"/>
</dbReference>
<name>A0A137P1Q5_CONC2</name>
<proteinExistence type="predicted"/>
<dbReference type="GO" id="GO:0051740">
    <property type="term" value="F:ethylene binding"/>
    <property type="evidence" value="ECO:0007669"/>
    <property type="project" value="TreeGrafter"/>
</dbReference>
<feature type="transmembrane region" description="Helical" evidence="6">
    <location>
        <begin position="50"/>
        <end position="72"/>
    </location>
</feature>
<evidence type="ECO:0000256" key="4">
    <source>
        <dbReference type="ARBA" id="ARBA00022840"/>
    </source>
</evidence>
<feature type="domain" description="Histidine kinase" evidence="7">
    <location>
        <begin position="348"/>
        <end position="613"/>
    </location>
</feature>
<evidence type="ECO:0000259" key="7">
    <source>
        <dbReference type="PROSITE" id="PS50109"/>
    </source>
</evidence>
<dbReference type="Proteomes" id="UP000070444">
    <property type="component" value="Unassembled WGS sequence"/>
</dbReference>
<dbReference type="GO" id="GO:0005783">
    <property type="term" value="C:endoplasmic reticulum"/>
    <property type="evidence" value="ECO:0007669"/>
    <property type="project" value="TreeGrafter"/>
</dbReference>
<gene>
    <name evidence="8" type="ORF">CONCODRAFT_8639</name>
</gene>
<dbReference type="STRING" id="796925.A0A137P1Q5"/>
<keyword evidence="9" id="KW-1185">Reference proteome</keyword>
<sequence>MMNTSDSPSDYYVSLFTVIADILISVAYFAIPVEMWFFQRNLPGPVPHQYILILYQMFILACGVTHLTAVWAPWTQTAVAQLVVKLVCAALSVGTAIIMIKVIPMAFSLPVKAEMLARELGARIRHGHHLQATNELLVKFRKMTHNIRKTLDVSTICDTAVYELCNALTVSGVAVFFPEDGRYRCTAEYIKHKGENPSSSPLSPTLVKTHYWKTITVPSDCETLRRMDGVTCASHISHSEISSMVAKQRGVLYSSGMIMAFALPNTDQRGLVLAFNEKDQWCPSQEDFELFEDIVSQVQIALEQAYQIRQESKRNDQFNNQVQKNDELSKAKRNAEMANEIKSQLLSTLNKEFGGPIIQIKLLCQQIANTDLEAGQVKYVESILNYNQTLSDVLNEANDFVHAEAGDLTLNQYTFNLKDTFSTVIPNIENLCENKQVEFTWRIDSLVPSHWMGDNLRLRKMLLNMATNSLQFTHQGRLDMVVSLEDIPPSEWMLPNMDLKSTSSWSHYTHPFPPTLTKDSLPASSKDVQDSLIPLKLYVHIKNTGKNILDKSLDQMFRSLALGDPIINHPTNAKLSLNLTTLCQLVKLMGGSISVWTHGMEGTIFSYGLTLCMTSPKTTKS</sequence>
<dbReference type="InterPro" id="IPR058544">
    <property type="entry name" value="ETR1_N"/>
</dbReference>
<evidence type="ECO:0000313" key="8">
    <source>
        <dbReference type="EMBL" id="KXN68996.1"/>
    </source>
</evidence>
<evidence type="ECO:0000313" key="9">
    <source>
        <dbReference type="Proteomes" id="UP000070444"/>
    </source>
</evidence>
<dbReference type="SUPFAM" id="SSF55874">
    <property type="entry name" value="ATPase domain of HSP90 chaperone/DNA topoisomerase II/histidine kinase"/>
    <property type="match status" value="1"/>
</dbReference>
<evidence type="ECO:0000256" key="1">
    <source>
        <dbReference type="ARBA" id="ARBA00022679"/>
    </source>
</evidence>
<organism evidence="8 9">
    <name type="scientific">Conidiobolus coronatus (strain ATCC 28846 / CBS 209.66 / NRRL 28638)</name>
    <name type="common">Delacroixia coronata</name>
    <dbReference type="NCBI Taxonomy" id="796925"/>
    <lineage>
        <taxon>Eukaryota</taxon>
        <taxon>Fungi</taxon>
        <taxon>Fungi incertae sedis</taxon>
        <taxon>Zoopagomycota</taxon>
        <taxon>Entomophthoromycotina</taxon>
        <taxon>Entomophthoromycetes</taxon>
        <taxon>Entomophthorales</taxon>
        <taxon>Ancylistaceae</taxon>
        <taxon>Conidiobolus</taxon>
    </lineage>
</organism>
<dbReference type="SUPFAM" id="SSF47384">
    <property type="entry name" value="Homodimeric domain of signal transducing histidine kinase"/>
    <property type="match status" value="1"/>
</dbReference>
<dbReference type="InterPro" id="IPR036097">
    <property type="entry name" value="HisK_dim/P_sf"/>
</dbReference>
<keyword evidence="3" id="KW-0547">Nucleotide-binding</keyword>
<evidence type="ECO:0000256" key="2">
    <source>
        <dbReference type="ARBA" id="ARBA00022723"/>
    </source>
</evidence>
<dbReference type="OrthoDB" id="60033at2759"/>
<keyword evidence="6" id="KW-0812">Transmembrane</keyword>
<dbReference type="InterPro" id="IPR036890">
    <property type="entry name" value="HATPase_C_sf"/>
</dbReference>
<dbReference type="PANTHER" id="PTHR24423:SF633">
    <property type="entry name" value="ETHYLENE RECEPTOR 2"/>
    <property type="match status" value="1"/>
</dbReference>
<dbReference type="AlphaFoldDB" id="A0A137P1Q5"/>
<dbReference type="PROSITE" id="PS50109">
    <property type="entry name" value="HIS_KIN"/>
    <property type="match status" value="1"/>
</dbReference>
<dbReference type="GO" id="GO:0046872">
    <property type="term" value="F:metal ion binding"/>
    <property type="evidence" value="ECO:0007669"/>
    <property type="project" value="UniProtKB-KW"/>
</dbReference>
<dbReference type="InterPro" id="IPR005467">
    <property type="entry name" value="His_kinase_dom"/>
</dbReference>
<evidence type="ECO:0000256" key="5">
    <source>
        <dbReference type="SAM" id="MobiDB-lite"/>
    </source>
</evidence>
<protein>
    <recommendedName>
        <fullName evidence="7">Histidine kinase domain-containing protein</fullName>
    </recommendedName>
</protein>
<evidence type="ECO:0000256" key="3">
    <source>
        <dbReference type="ARBA" id="ARBA00022741"/>
    </source>
</evidence>
<feature type="compositionally biased region" description="Basic and acidic residues" evidence="5">
    <location>
        <begin position="324"/>
        <end position="333"/>
    </location>
</feature>
<keyword evidence="4" id="KW-0067">ATP-binding</keyword>
<dbReference type="Gene3D" id="3.30.565.10">
    <property type="entry name" value="Histidine kinase-like ATPase, C-terminal domain"/>
    <property type="match status" value="1"/>
</dbReference>
<feature type="transmembrane region" description="Helical" evidence="6">
    <location>
        <begin position="78"/>
        <end position="100"/>
    </location>
</feature>
<dbReference type="EMBL" id="KQ964552">
    <property type="protein sequence ID" value="KXN68996.1"/>
    <property type="molecule type" value="Genomic_DNA"/>
</dbReference>
<keyword evidence="6" id="KW-1133">Transmembrane helix</keyword>